<dbReference type="Proteomes" id="UP001595528">
    <property type="component" value="Unassembled WGS sequence"/>
</dbReference>
<sequence>MSRYTVLLDANVLYPAPMRDLLLQLAVSDLFKAKWSDDIHREWMNALLREEPHRDWALLERTRSLMDRNVRDCLVTGYQTLVPSLALPDPDDRHVLAAAITGRCDAIVTQNLRDFPSETVAPFGIEAVHPDEFLANQLSLAPGLFCSAIRKVRARLKNPPYSAEEYLDILTRQGLVATAAELGSFSLLI</sequence>
<dbReference type="InterPro" id="IPR058652">
    <property type="entry name" value="VapC50_C"/>
</dbReference>
<dbReference type="EMBL" id="JBHRTR010000044">
    <property type="protein sequence ID" value="MFC3230349.1"/>
    <property type="molecule type" value="Genomic_DNA"/>
</dbReference>
<protein>
    <submittedName>
        <fullName evidence="3">Toxin-antitoxin system toxin component, PIN family</fullName>
    </submittedName>
</protein>
<proteinExistence type="predicted"/>
<organism evidence="3 4">
    <name type="scientific">Marinibaculum pumilum</name>
    <dbReference type="NCBI Taxonomy" id="1766165"/>
    <lineage>
        <taxon>Bacteria</taxon>
        <taxon>Pseudomonadati</taxon>
        <taxon>Pseudomonadota</taxon>
        <taxon>Alphaproteobacteria</taxon>
        <taxon>Rhodospirillales</taxon>
        <taxon>Rhodospirillaceae</taxon>
        <taxon>Marinibaculum</taxon>
    </lineage>
</organism>
<reference evidence="4" key="1">
    <citation type="journal article" date="2019" name="Int. J. Syst. Evol. Microbiol.">
        <title>The Global Catalogue of Microorganisms (GCM) 10K type strain sequencing project: providing services to taxonomists for standard genome sequencing and annotation.</title>
        <authorList>
            <consortium name="The Broad Institute Genomics Platform"/>
            <consortium name="The Broad Institute Genome Sequencing Center for Infectious Disease"/>
            <person name="Wu L."/>
            <person name="Ma J."/>
        </authorList>
    </citation>
    <scope>NUCLEOTIDE SEQUENCE [LARGE SCALE GENOMIC DNA]</scope>
    <source>
        <strain evidence="4">KCTC 42964</strain>
    </source>
</reference>
<dbReference type="Pfam" id="PF26343">
    <property type="entry name" value="VapC50_C"/>
    <property type="match status" value="1"/>
</dbReference>
<evidence type="ECO:0000313" key="4">
    <source>
        <dbReference type="Proteomes" id="UP001595528"/>
    </source>
</evidence>
<evidence type="ECO:0000259" key="1">
    <source>
        <dbReference type="Pfam" id="PF13470"/>
    </source>
</evidence>
<dbReference type="RefSeq" id="WP_379905443.1">
    <property type="nucleotide sequence ID" value="NZ_JBHRTR010000044.1"/>
</dbReference>
<dbReference type="Pfam" id="PF13470">
    <property type="entry name" value="PIN_3"/>
    <property type="match status" value="1"/>
</dbReference>
<feature type="domain" description="VapC50 C-terminal" evidence="2">
    <location>
        <begin position="130"/>
        <end position="183"/>
    </location>
</feature>
<accession>A0ABV7L7F4</accession>
<dbReference type="InterPro" id="IPR002716">
    <property type="entry name" value="PIN_dom"/>
</dbReference>
<feature type="domain" description="PIN" evidence="1">
    <location>
        <begin position="6"/>
        <end position="112"/>
    </location>
</feature>
<keyword evidence="4" id="KW-1185">Reference proteome</keyword>
<comment type="caution">
    <text evidence="3">The sequence shown here is derived from an EMBL/GenBank/DDBJ whole genome shotgun (WGS) entry which is preliminary data.</text>
</comment>
<evidence type="ECO:0000313" key="3">
    <source>
        <dbReference type="EMBL" id="MFC3230349.1"/>
    </source>
</evidence>
<evidence type="ECO:0000259" key="2">
    <source>
        <dbReference type="Pfam" id="PF26343"/>
    </source>
</evidence>
<name>A0ABV7L7F4_9PROT</name>
<gene>
    <name evidence="3" type="ORF">ACFOGJ_24080</name>
</gene>